<proteinExistence type="predicted"/>
<dbReference type="Gene3D" id="2.10.109.10">
    <property type="entry name" value="Umud Fragment, subunit A"/>
    <property type="match status" value="1"/>
</dbReference>
<feature type="domain" description="HTH cro/C1-type" evidence="1">
    <location>
        <begin position="23"/>
        <end position="68"/>
    </location>
</feature>
<dbReference type="PROSITE" id="PS50943">
    <property type="entry name" value="HTH_CROC1"/>
    <property type="match status" value="1"/>
</dbReference>
<dbReference type="PANTHER" id="PTHR33516">
    <property type="entry name" value="LEXA REPRESSOR"/>
    <property type="match status" value="1"/>
</dbReference>
<dbReference type="CDD" id="cd00093">
    <property type="entry name" value="HTH_XRE"/>
    <property type="match status" value="1"/>
</dbReference>
<dbReference type="PANTHER" id="PTHR33516:SF2">
    <property type="entry name" value="LEXA REPRESSOR-RELATED"/>
    <property type="match status" value="1"/>
</dbReference>
<dbReference type="Proteomes" id="UP001219066">
    <property type="component" value="Chromosome"/>
</dbReference>
<evidence type="ECO:0000313" key="3">
    <source>
        <dbReference type="Proteomes" id="UP001219066"/>
    </source>
</evidence>
<dbReference type="InterPro" id="IPR001387">
    <property type="entry name" value="Cro/C1-type_HTH"/>
</dbReference>
<dbReference type="Gene3D" id="1.10.260.40">
    <property type="entry name" value="lambda repressor-like DNA-binding domains"/>
    <property type="match status" value="1"/>
</dbReference>
<dbReference type="InterPro" id="IPR039418">
    <property type="entry name" value="LexA-like"/>
</dbReference>
<dbReference type="CDD" id="cd06529">
    <property type="entry name" value="S24_LexA-like"/>
    <property type="match status" value="1"/>
</dbReference>
<sequence>MPEQNPQLAERIRIAMERANTPSQSELARVVGVKPQAIQYLLDPKNNATGSKHLVKIAEALKVSAVWLATGQGEPTDVSAPSNIEPGPDVRQGALYPLITWVQAGAWNGNCEAFTPYQAEHWYMSPHNLGPRGYVLRVRGDSMTNRQGRYSFPEGMLLFVNPDKDPTPGQFVIARREADNEATFKRYTVIDGKPYLEAINPDWPHKYLEMKPGDTFSGIVVDASFGTLP</sequence>
<evidence type="ECO:0000259" key="1">
    <source>
        <dbReference type="PROSITE" id="PS50943"/>
    </source>
</evidence>
<dbReference type="Pfam" id="PF00717">
    <property type="entry name" value="Peptidase_S24"/>
    <property type="match status" value="1"/>
</dbReference>
<dbReference type="InterPro" id="IPR050077">
    <property type="entry name" value="LexA_repressor"/>
</dbReference>
<organism evidence="2 3">
    <name type="scientific">Delftia tsuruhatensis</name>
    <dbReference type="NCBI Taxonomy" id="180282"/>
    <lineage>
        <taxon>Bacteria</taxon>
        <taxon>Pseudomonadati</taxon>
        <taxon>Pseudomonadota</taxon>
        <taxon>Betaproteobacteria</taxon>
        <taxon>Burkholderiales</taxon>
        <taxon>Comamonadaceae</taxon>
        <taxon>Delftia</taxon>
    </lineage>
</organism>
<protein>
    <submittedName>
        <fullName evidence="2">XRE family transcriptional regulator</fullName>
    </submittedName>
</protein>
<gene>
    <name evidence="2" type="ORF">PYR84_11735</name>
</gene>
<dbReference type="SUPFAM" id="SSF47413">
    <property type="entry name" value="lambda repressor-like DNA-binding domains"/>
    <property type="match status" value="1"/>
</dbReference>
<dbReference type="RefSeq" id="WP_237426654.1">
    <property type="nucleotide sequence ID" value="NZ_CP120956.1"/>
</dbReference>
<dbReference type="SMART" id="SM00530">
    <property type="entry name" value="HTH_XRE"/>
    <property type="match status" value="1"/>
</dbReference>
<dbReference type="InterPro" id="IPR015927">
    <property type="entry name" value="Peptidase_S24_S26A/B/C"/>
</dbReference>
<dbReference type="InterPro" id="IPR010982">
    <property type="entry name" value="Lambda_DNA-bd_dom_sf"/>
</dbReference>
<dbReference type="GO" id="GO:0003677">
    <property type="term" value="F:DNA binding"/>
    <property type="evidence" value="ECO:0007669"/>
    <property type="project" value="InterPro"/>
</dbReference>
<accession>A0AAX3STA5</accession>
<dbReference type="EMBL" id="CP120956">
    <property type="protein sequence ID" value="WFF83330.1"/>
    <property type="molecule type" value="Genomic_DNA"/>
</dbReference>
<dbReference type="InterPro" id="IPR036286">
    <property type="entry name" value="LexA/Signal_pep-like_sf"/>
</dbReference>
<dbReference type="SUPFAM" id="SSF51306">
    <property type="entry name" value="LexA/Signal peptidase"/>
    <property type="match status" value="1"/>
</dbReference>
<name>A0AAX3STA5_9BURK</name>
<dbReference type="AlphaFoldDB" id="A0AAX3STA5"/>
<evidence type="ECO:0000313" key="2">
    <source>
        <dbReference type="EMBL" id="WFF83330.1"/>
    </source>
</evidence>
<reference evidence="2" key="1">
    <citation type="submission" date="2023-03" db="EMBL/GenBank/DDBJ databases">
        <title>Synergistic degradation of erythromycin by symbiotic bacteria Ery-6A and Ery-6B and application in simulated water remediation.</title>
        <authorList>
            <person name="Xu S."/>
        </authorList>
    </citation>
    <scope>NUCLEOTIDE SEQUENCE</scope>
    <source>
        <strain evidence="2">Ery-6A</strain>
    </source>
</reference>